<accession>A0A8X6PZ55</accession>
<protein>
    <submittedName>
        <fullName evidence="1">Uncharacterized protein</fullName>
    </submittedName>
</protein>
<organism evidence="1 2">
    <name type="scientific">Nephila pilipes</name>
    <name type="common">Giant wood spider</name>
    <name type="synonym">Nephila maculata</name>
    <dbReference type="NCBI Taxonomy" id="299642"/>
    <lineage>
        <taxon>Eukaryota</taxon>
        <taxon>Metazoa</taxon>
        <taxon>Ecdysozoa</taxon>
        <taxon>Arthropoda</taxon>
        <taxon>Chelicerata</taxon>
        <taxon>Arachnida</taxon>
        <taxon>Araneae</taxon>
        <taxon>Araneomorphae</taxon>
        <taxon>Entelegynae</taxon>
        <taxon>Araneoidea</taxon>
        <taxon>Nephilidae</taxon>
        <taxon>Nephila</taxon>
    </lineage>
</organism>
<keyword evidence="2" id="KW-1185">Reference proteome</keyword>
<name>A0A8X6PZ55_NEPPI</name>
<gene>
    <name evidence="1" type="ORF">NPIL_502731</name>
</gene>
<sequence length="93" mass="10435">MKPSKFTLGVHSLELLEFQVSDEGLYSILSHTETNILLLTEEGQNTTVVIDRLKPAYKFTDCSDPSKITLSFEQPMTQSQVEDKILPSTTNSK</sequence>
<dbReference type="Proteomes" id="UP000887013">
    <property type="component" value="Unassembled WGS sequence"/>
</dbReference>
<comment type="caution">
    <text evidence="1">The sequence shown here is derived from an EMBL/GenBank/DDBJ whole genome shotgun (WGS) entry which is preliminary data.</text>
</comment>
<evidence type="ECO:0000313" key="2">
    <source>
        <dbReference type="Proteomes" id="UP000887013"/>
    </source>
</evidence>
<reference evidence="1" key="1">
    <citation type="submission" date="2020-08" db="EMBL/GenBank/DDBJ databases">
        <title>Multicomponent nature underlies the extraordinary mechanical properties of spider dragline silk.</title>
        <authorList>
            <person name="Kono N."/>
            <person name="Nakamura H."/>
            <person name="Mori M."/>
            <person name="Yoshida Y."/>
            <person name="Ohtoshi R."/>
            <person name="Malay A.D."/>
            <person name="Moran D.A.P."/>
            <person name="Tomita M."/>
            <person name="Numata K."/>
            <person name="Arakawa K."/>
        </authorList>
    </citation>
    <scope>NUCLEOTIDE SEQUENCE</scope>
</reference>
<dbReference type="EMBL" id="BMAW01075519">
    <property type="protein sequence ID" value="GFT97368.1"/>
    <property type="molecule type" value="Genomic_DNA"/>
</dbReference>
<evidence type="ECO:0000313" key="1">
    <source>
        <dbReference type="EMBL" id="GFT97368.1"/>
    </source>
</evidence>
<dbReference type="AlphaFoldDB" id="A0A8X6PZ55"/>
<proteinExistence type="predicted"/>